<dbReference type="GO" id="GO:0070042">
    <property type="term" value="F:rRNA (uridine-N3-)-methyltransferase activity"/>
    <property type="evidence" value="ECO:0007669"/>
    <property type="project" value="TreeGrafter"/>
</dbReference>
<evidence type="ECO:0000256" key="3">
    <source>
        <dbReference type="ARBA" id="ARBA00012328"/>
    </source>
</evidence>
<dbReference type="NCBIfam" id="NF008692">
    <property type="entry name" value="PRK11713.1-5"/>
    <property type="match status" value="1"/>
</dbReference>
<protein>
    <recommendedName>
        <fullName evidence="4 12">Ribosomal RNA small subunit methyltransferase E</fullName>
        <ecNumber evidence="3 12">2.1.1.193</ecNumber>
    </recommendedName>
</protein>
<evidence type="ECO:0000313" key="15">
    <source>
        <dbReference type="EMBL" id="AMP08939.1"/>
    </source>
</evidence>
<dbReference type="InterPro" id="IPR046887">
    <property type="entry name" value="RsmE_PUA-like"/>
</dbReference>
<keyword evidence="9 12" id="KW-0949">S-adenosyl-L-methionine</keyword>
<comment type="function">
    <text evidence="10 12">Specifically methylates the N3 position of the uracil ring of uridine 1498 (m3U1498) in 16S rRNA. Acts on the fully assembled 30S ribosomal subunit.</text>
</comment>
<dbReference type="OrthoDB" id="9815641at2"/>
<dbReference type="InterPro" id="IPR029026">
    <property type="entry name" value="tRNA_m1G_MTases_N"/>
</dbReference>
<gene>
    <name evidence="15" type="ORF">CAter282_1147</name>
</gene>
<dbReference type="InterPro" id="IPR046886">
    <property type="entry name" value="RsmE_MTase_dom"/>
</dbReference>
<dbReference type="Gene3D" id="2.40.240.20">
    <property type="entry name" value="Hypothetical PUA domain-like, domain 1"/>
    <property type="match status" value="1"/>
</dbReference>
<name>A0A127PMN7_9BURK</name>
<dbReference type="RefSeq" id="WP_061532606.1">
    <property type="nucleotide sequence ID" value="NZ_CP013233.1"/>
</dbReference>
<keyword evidence="16" id="KW-1185">Reference proteome</keyword>
<evidence type="ECO:0000256" key="6">
    <source>
        <dbReference type="ARBA" id="ARBA00022552"/>
    </source>
</evidence>
<evidence type="ECO:0000256" key="4">
    <source>
        <dbReference type="ARBA" id="ARBA00013673"/>
    </source>
</evidence>
<dbReference type="Pfam" id="PF04452">
    <property type="entry name" value="Methyltrans_RNA"/>
    <property type="match status" value="1"/>
</dbReference>
<evidence type="ECO:0000259" key="14">
    <source>
        <dbReference type="Pfam" id="PF20260"/>
    </source>
</evidence>
<dbReference type="PANTHER" id="PTHR30027:SF3">
    <property type="entry name" value="16S RRNA (URACIL(1498)-N(3))-METHYLTRANSFERASE"/>
    <property type="match status" value="1"/>
</dbReference>
<sequence length="241" mass="26358">MPRFYVSTPLEIGQQLALPEQVAHHVQVLRLPAGTPITLFNGEGGEYTATISSIEKKRVNAEIKTFSPREVELPYAITLAQALPESSKLDWIIEKAVELGAAAIQPLAAQRCVVRLNSERAEKKQSHWQAVIVAAAEQSGRNRMPNLAALTPFNDWVRQQDLHKRILLSPRGEQSLSDWARHHPPQALALLIGPEGGFTEAEEDTACAHGALMLSMGPRILRTETAGLAALAAINAIWGEM</sequence>
<keyword evidence="5 12" id="KW-0963">Cytoplasm</keyword>
<evidence type="ECO:0000256" key="12">
    <source>
        <dbReference type="PIRNR" id="PIRNR015601"/>
    </source>
</evidence>
<evidence type="ECO:0000256" key="5">
    <source>
        <dbReference type="ARBA" id="ARBA00022490"/>
    </source>
</evidence>
<evidence type="ECO:0000313" key="16">
    <source>
        <dbReference type="Proteomes" id="UP000071778"/>
    </source>
</evidence>
<evidence type="ECO:0000259" key="13">
    <source>
        <dbReference type="Pfam" id="PF04452"/>
    </source>
</evidence>
<evidence type="ECO:0000256" key="8">
    <source>
        <dbReference type="ARBA" id="ARBA00022679"/>
    </source>
</evidence>
<evidence type="ECO:0000256" key="7">
    <source>
        <dbReference type="ARBA" id="ARBA00022603"/>
    </source>
</evidence>
<dbReference type="InterPro" id="IPR015947">
    <property type="entry name" value="PUA-like_sf"/>
</dbReference>
<dbReference type="EMBL" id="CP013235">
    <property type="protein sequence ID" value="AMP08939.1"/>
    <property type="molecule type" value="Genomic_DNA"/>
</dbReference>
<evidence type="ECO:0000256" key="9">
    <source>
        <dbReference type="ARBA" id="ARBA00022691"/>
    </source>
</evidence>
<keyword evidence="6 12" id="KW-0698">rRNA processing</keyword>
<proteinExistence type="inferred from homology"/>
<dbReference type="PANTHER" id="PTHR30027">
    <property type="entry name" value="RIBOSOMAL RNA SMALL SUBUNIT METHYLTRANSFERASE E"/>
    <property type="match status" value="1"/>
</dbReference>
<dbReference type="GO" id="GO:0005737">
    <property type="term" value="C:cytoplasm"/>
    <property type="evidence" value="ECO:0007669"/>
    <property type="project" value="UniProtKB-SubCell"/>
</dbReference>
<evidence type="ECO:0000256" key="11">
    <source>
        <dbReference type="ARBA" id="ARBA00047944"/>
    </source>
</evidence>
<dbReference type="NCBIfam" id="TIGR00046">
    <property type="entry name" value="RsmE family RNA methyltransferase"/>
    <property type="match status" value="1"/>
</dbReference>
<feature type="domain" description="Ribosomal RNA small subunit methyltransferase E PUA-like" evidence="14">
    <location>
        <begin position="18"/>
        <end position="63"/>
    </location>
</feature>
<evidence type="ECO:0000256" key="10">
    <source>
        <dbReference type="ARBA" id="ARBA00025699"/>
    </source>
</evidence>
<dbReference type="CDD" id="cd18084">
    <property type="entry name" value="RsmE-like"/>
    <property type="match status" value="1"/>
</dbReference>
<keyword evidence="7 12" id="KW-0489">Methyltransferase</keyword>
<dbReference type="PATRIC" id="fig|279058.17.peg.1236"/>
<organism evidence="15 16">
    <name type="scientific">Collimonas arenae</name>
    <dbReference type="NCBI Taxonomy" id="279058"/>
    <lineage>
        <taxon>Bacteria</taxon>
        <taxon>Pseudomonadati</taxon>
        <taxon>Pseudomonadota</taxon>
        <taxon>Betaproteobacteria</taxon>
        <taxon>Burkholderiales</taxon>
        <taxon>Oxalobacteraceae</taxon>
        <taxon>Collimonas</taxon>
    </lineage>
</organism>
<evidence type="ECO:0000256" key="1">
    <source>
        <dbReference type="ARBA" id="ARBA00004496"/>
    </source>
</evidence>
<dbReference type="PIRSF" id="PIRSF015601">
    <property type="entry name" value="MTase_slr0722"/>
    <property type="match status" value="1"/>
</dbReference>
<dbReference type="Pfam" id="PF20260">
    <property type="entry name" value="PUA_4"/>
    <property type="match status" value="1"/>
</dbReference>
<evidence type="ECO:0000256" key="2">
    <source>
        <dbReference type="ARBA" id="ARBA00005528"/>
    </source>
</evidence>
<dbReference type="AlphaFoldDB" id="A0A127PMN7"/>
<feature type="domain" description="Ribosomal RNA small subunit methyltransferase E methyltransferase" evidence="13">
    <location>
        <begin position="72"/>
        <end position="234"/>
    </location>
</feature>
<dbReference type="SUPFAM" id="SSF88697">
    <property type="entry name" value="PUA domain-like"/>
    <property type="match status" value="1"/>
</dbReference>
<dbReference type="InterPro" id="IPR029028">
    <property type="entry name" value="Alpha/beta_knot_MTases"/>
</dbReference>
<dbReference type="InterPro" id="IPR006700">
    <property type="entry name" value="RsmE"/>
</dbReference>
<comment type="catalytic activity">
    <reaction evidence="11 12">
        <text>uridine(1498) in 16S rRNA + S-adenosyl-L-methionine = N(3)-methyluridine(1498) in 16S rRNA + S-adenosyl-L-homocysteine + H(+)</text>
        <dbReference type="Rhea" id="RHEA:42920"/>
        <dbReference type="Rhea" id="RHEA-COMP:10283"/>
        <dbReference type="Rhea" id="RHEA-COMP:10284"/>
        <dbReference type="ChEBI" id="CHEBI:15378"/>
        <dbReference type="ChEBI" id="CHEBI:57856"/>
        <dbReference type="ChEBI" id="CHEBI:59789"/>
        <dbReference type="ChEBI" id="CHEBI:65315"/>
        <dbReference type="ChEBI" id="CHEBI:74502"/>
        <dbReference type="EC" id="2.1.1.193"/>
    </reaction>
</comment>
<dbReference type="EC" id="2.1.1.193" evidence="3 12"/>
<dbReference type="GO" id="GO:0070475">
    <property type="term" value="P:rRNA base methylation"/>
    <property type="evidence" value="ECO:0007669"/>
    <property type="project" value="TreeGrafter"/>
</dbReference>
<reference evidence="15 16" key="1">
    <citation type="submission" date="2015-11" db="EMBL/GenBank/DDBJ databases">
        <title>Exploring the genomic traits of fungus-feeding bacterial genus Collimonas.</title>
        <authorList>
            <person name="Song C."/>
            <person name="Schmidt R."/>
            <person name="de Jager V."/>
            <person name="Krzyzanowska D."/>
            <person name="Jongedijk E."/>
            <person name="Cankar K."/>
            <person name="Beekwilder J."/>
            <person name="van Veen A."/>
            <person name="de Boer W."/>
            <person name="van Veen J.A."/>
            <person name="Garbeva P."/>
        </authorList>
    </citation>
    <scope>NUCLEOTIDE SEQUENCE [LARGE SCALE GENOMIC DNA]</scope>
    <source>
        <strain evidence="15 16">Ter282</strain>
    </source>
</reference>
<comment type="subcellular location">
    <subcellularLocation>
        <location evidence="1 12">Cytoplasm</location>
    </subcellularLocation>
</comment>
<accession>A0A127PMN7</accession>
<dbReference type="SUPFAM" id="SSF75217">
    <property type="entry name" value="alpha/beta knot"/>
    <property type="match status" value="1"/>
</dbReference>
<keyword evidence="8 12" id="KW-0808">Transferase</keyword>
<comment type="similarity">
    <text evidence="2 12">Belongs to the RNA methyltransferase RsmE family.</text>
</comment>
<dbReference type="Proteomes" id="UP000071778">
    <property type="component" value="Chromosome"/>
</dbReference>
<dbReference type="Gene3D" id="3.40.1280.10">
    <property type="match status" value="1"/>
</dbReference>